<dbReference type="InterPro" id="IPR000485">
    <property type="entry name" value="AsnC-type_HTH_dom"/>
</dbReference>
<dbReference type="PRINTS" id="PR00033">
    <property type="entry name" value="HTHASNC"/>
</dbReference>
<proteinExistence type="predicted"/>
<keyword evidence="3" id="KW-0804">Transcription</keyword>
<keyword evidence="6" id="KW-1185">Reference proteome</keyword>
<dbReference type="Gene3D" id="3.30.70.920">
    <property type="match status" value="2"/>
</dbReference>
<keyword evidence="1" id="KW-0805">Transcription regulation</keyword>
<reference evidence="6" key="1">
    <citation type="journal article" date="2019" name="Int. J. Syst. Evol. Microbiol.">
        <title>The Global Catalogue of Microorganisms (GCM) 10K type strain sequencing project: providing services to taxonomists for standard genome sequencing and annotation.</title>
        <authorList>
            <consortium name="The Broad Institute Genomics Platform"/>
            <consortium name="The Broad Institute Genome Sequencing Center for Infectious Disease"/>
            <person name="Wu L."/>
            <person name="Ma J."/>
        </authorList>
    </citation>
    <scope>NUCLEOTIDE SEQUENCE [LARGE SCALE GENOMIC DNA]</scope>
    <source>
        <strain evidence="6">JCM 17938</strain>
    </source>
</reference>
<dbReference type="InterPro" id="IPR011008">
    <property type="entry name" value="Dimeric_a/b-barrel"/>
</dbReference>
<evidence type="ECO:0000256" key="1">
    <source>
        <dbReference type="ARBA" id="ARBA00023015"/>
    </source>
</evidence>
<dbReference type="InterPro" id="IPR019888">
    <property type="entry name" value="Tscrpt_reg_AsnC-like"/>
</dbReference>
<dbReference type="PROSITE" id="PS50956">
    <property type="entry name" value="HTH_ASNC_2"/>
    <property type="match status" value="1"/>
</dbReference>
<comment type="caution">
    <text evidence="5">The sequence shown here is derived from an EMBL/GenBank/DDBJ whole genome shotgun (WGS) entry which is preliminary data.</text>
</comment>
<dbReference type="InterPro" id="IPR036390">
    <property type="entry name" value="WH_DNA-bd_sf"/>
</dbReference>
<evidence type="ECO:0000313" key="5">
    <source>
        <dbReference type="EMBL" id="GAA4616750.1"/>
    </source>
</evidence>
<evidence type="ECO:0000256" key="2">
    <source>
        <dbReference type="ARBA" id="ARBA00023125"/>
    </source>
</evidence>
<organism evidence="5 6">
    <name type="scientific">Actinoallomurus liliacearum</name>
    <dbReference type="NCBI Taxonomy" id="1080073"/>
    <lineage>
        <taxon>Bacteria</taxon>
        <taxon>Bacillati</taxon>
        <taxon>Actinomycetota</taxon>
        <taxon>Actinomycetes</taxon>
        <taxon>Streptosporangiales</taxon>
        <taxon>Thermomonosporaceae</taxon>
        <taxon>Actinoallomurus</taxon>
    </lineage>
</organism>
<sequence>MLDSPKLGLALLESVGHDGAMVDEEPLGEVDRLLMAALQLDGRAPWHVVARAAGVSESTAQRRFAALRERGAARVIGVVDVLRCGLGVPVLTRVSCRPGTAESVAACLAARPEARFVAVVTGAADAVAEFVVPTHRHLTQLLARDMPAQDQLTESETFTVMRTFTAAHDWDPGLLDPDAAAMLRPEPVRPFEDQVWERPPDRLDDLELAIAAELGEDGRLPVKELAGRVGVSESTVARRIDSMVERGCLRFRTLVEPVLLGFAVEFMLWLDVEPAFLAAAGRELASRPGVKYLSATAGRFNLCGQVSLRHFADLYGFMTDVVGALPGVRRADTTLQLETLKRAWVPTAPERPAEPRKERSGR</sequence>
<name>A0ABP8TXN4_9ACTN</name>
<dbReference type="SMART" id="SM00344">
    <property type="entry name" value="HTH_ASNC"/>
    <property type="match status" value="2"/>
</dbReference>
<accession>A0ABP8TXN4</accession>
<dbReference type="Pfam" id="PF13404">
    <property type="entry name" value="HTH_AsnC-type"/>
    <property type="match status" value="2"/>
</dbReference>
<dbReference type="Gene3D" id="1.10.10.10">
    <property type="entry name" value="Winged helix-like DNA-binding domain superfamily/Winged helix DNA-binding domain"/>
    <property type="match status" value="2"/>
</dbReference>
<dbReference type="PANTHER" id="PTHR30154:SF34">
    <property type="entry name" value="TRANSCRIPTIONAL REGULATOR AZLB"/>
    <property type="match status" value="1"/>
</dbReference>
<gene>
    <name evidence="5" type="ORF">GCM10023195_74580</name>
</gene>
<evidence type="ECO:0000259" key="4">
    <source>
        <dbReference type="PROSITE" id="PS50956"/>
    </source>
</evidence>
<dbReference type="InterPro" id="IPR019887">
    <property type="entry name" value="Tscrpt_reg_AsnC/Lrp_C"/>
</dbReference>
<dbReference type="SUPFAM" id="SSF54909">
    <property type="entry name" value="Dimeric alpha+beta barrel"/>
    <property type="match status" value="2"/>
</dbReference>
<dbReference type="PANTHER" id="PTHR30154">
    <property type="entry name" value="LEUCINE-RESPONSIVE REGULATORY PROTEIN"/>
    <property type="match status" value="1"/>
</dbReference>
<dbReference type="InterPro" id="IPR036388">
    <property type="entry name" value="WH-like_DNA-bd_sf"/>
</dbReference>
<keyword evidence="2" id="KW-0238">DNA-binding</keyword>
<dbReference type="Proteomes" id="UP001500212">
    <property type="component" value="Unassembled WGS sequence"/>
</dbReference>
<protein>
    <submittedName>
        <fullName evidence="5">Lrp/AsnC family transcriptional regulator</fullName>
    </submittedName>
</protein>
<dbReference type="Pfam" id="PF01037">
    <property type="entry name" value="AsnC_trans_reg"/>
    <property type="match status" value="1"/>
</dbReference>
<dbReference type="EMBL" id="BAABHJ010000037">
    <property type="protein sequence ID" value="GAA4616750.1"/>
    <property type="molecule type" value="Genomic_DNA"/>
</dbReference>
<dbReference type="PROSITE" id="PS00519">
    <property type="entry name" value="HTH_ASNC_1"/>
    <property type="match status" value="1"/>
</dbReference>
<dbReference type="SUPFAM" id="SSF46785">
    <property type="entry name" value="Winged helix' DNA-binding domain"/>
    <property type="match status" value="1"/>
</dbReference>
<feature type="domain" description="HTH asnC-type" evidence="4">
    <location>
        <begin position="203"/>
        <end position="263"/>
    </location>
</feature>
<evidence type="ECO:0000256" key="3">
    <source>
        <dbReference type="ARBA" id="ARBA00023163"/>
    </source>
</evidence>
<dbReference type="InterPro" id="IPR019885">
    <property type="entry name" value="Tscrpt_reg_HTH_AsnC-type_CS"/>
</dbReference>
<evidence type="ECO:0000313" key="6">
    <source>
        <dbReference type="Proteomes" id="UP001500212"/>
    </source>
</evidence>